<dbReference type="EMBL" id="JACCJB010000014">
    <property type="protein sequence ID" value="KAF6221392.1"/>
    <property type="molecule type" value="Genomic_DNA"/>
</dbReference>
<evidence type="ECO:0000256" key="1">
    <source>
        <dbReference type="ARBA" id="ARBA00004604"/>
    </source>
</evidence>
<feature type="compositionally biased region" description="Polar residues" evidence="4">
    <location>
        <begin position="819"/>
        <end position="844"/>
    </location>
</feature>
<keyword evidence="2" id="KW-0597">Phosphoprotein</keyword>
<gene>
    <name evidence="5" type="ORF">HO133_002247</name>
</gene>
<feature type="region of interest" description="Disordered" evidence="4">
    <location>
        <begin position="476"/>
        <end position="785"/>
    </location>
</feature>
<feature type="compositionally biased region" description="Basic residues" evidence="4">
    <location>
        <begin position="13"/>
        <end position="24"/>
    </location>
</feature>
<keyword evidence="3" id="KW-0539">Nucleus</keyword>
<evidence type="ECO:0008006" key="7">
    <source>
        <dbReference type="Google" id="ProtNLM"/>
    </source>
</evidence>
<reference evidence="5 6" key="1">
    <citation type="journal article" date="2020" name="Genomics">
        <title>Complete, high-quality genomes from long-read metagenomic sequencing of two wolf lichen thalli reveals enigmatic genome architecture.</title>
        <authorList>
            <person name="McKenzie S.K."/>
            <person name="Walston R.F."/>
            <person name="Allen J.L."/>
        </authorList>
    </citation>
    <scope>NUCLEOTIDE SEQUENCE [LARGE SCALE GENOMIC DNA]</scope>
    <source>
        <strain evidence="5">WasteWater1</strain>
    </source>
</reference>
<evidence type="ECO:0000256" key="3">
    <source>
        <dbReference type="ARBA" id="ARBA00023242"/>
    </source>
</evidence>
<feature type="compositionally biased region" description="Basic and acidic residues" evidence="4">
    <location>
        <begin position="595"/>
        <end position="612"/>
    </location>
</feature>
<feature type="compositionally biased region" description="Polar residues" evidence="4">
    <location>
        <begin position="1"/>
        <end position="10"/>
    </location>
</feature>
<dbReference type="PANTHER" id="PTHR14150:SF12">
    <property type="entry name" value="U3 SMALL NUCLEOLAR RNA-ASSOCIATED PROTEIN 14 HOMOLOG A"/>
    <property type="match status" value="1"/>
</dbReference>
<feature type="compositionally biased region" description="Basic and acidic residues" evidence="4">
    <location>
        <begin position="508"/>
        <end position="566"/>
    </location>
</feature>
<feature type="compositionally biased region" description="Acidic residues" evidence="4">
    <location>
        <begin position="108"/>
        <end position="118"/>
    </location>
</feature>
<feature type="compositionally biased region" description="Acidic residues" evidence="4">
    <location>
        <begin position="582"/>
        <end position="594"/>
    </location>
</feature>
<dbReference type="RefSeq" id="XP_037150827.1">
    <property type="nucleotide sequence ID" value="XM_037293174.1"/>
</dbReference>
<feature type="region of interest" description="Disordered" evidence="4">
    <location>
        <begin position="304"/>
        <end position="345"/>
    </location>
</feature>
<feature type="compositionally biased region" description="Basic and acidic residues" evidence="4">
    <location>
        <begin position="148"/>
        <end position="172"/>
    </location>
</feature>
<feature type="compositionally biased region" description="Acidic residues" evidence="4">
    <location>
        <begin position="176"/>
        <end position="200"/>
    </location>
</feature>
<evidence type="ECO:0000256" key="4">
    <source>
        <dbReference type="SAM" id="MobiDB-lite"/>
    </source>
</evidence>
<feature type="region of interest" description="Disordered" evidence="4">
    <location>
        <begin position="1"/>
        <end position="290"/>
    </location>
</feature>
<feature type="compositionally biased region" description="Acidic residues" evidence="4">
    <location>
        <begin position="705"/>
        <end position="722"/>
    </location>
</feature>
<dbReference type="GeneID" id="59330661"/>
<sequence>MPGRQSTTAPSLKKPKPKRQKAKRSLNALAIAEQQNPTRSKIRQSRLGKSEPEPTKRKRPEDDEDGQFENGDGKEKRRKTWGKDQYGGEIEHGNDSSGNEWVLGQVNSDDDSDLDSDEALGSSDEERFEGFGFPGSQDETSRRKAHSRRADPEVDNDELRDVDLREDGDKVLGSDQESDGLGEGDVDLDTMLDASDDDYDDKYLHQNPGQSSQSLHGSESDGNPDNGSSTEDGESVLSYSGDEDDAQESAKLASLQTMVSTMNEQNLNTGRSRAPVDAQESTTPSEFGLNSKRKLTIADMIPSVTDPGLRKSLKLLADNDPKPTSKRGGIPKKLDVPLPKRQQDRLNRAAAYEQSKETLNRWIDTVKHNRRAEHLSFPLKDPNATAPPGSQRLMPVSHSQPLTDLEGTIQNILKDSGLVGPNGRSEEEQMQAFEELETNKMPLEEVQARRAELRRARELLFREEIRAKRIKKIKSKSYRKVHRKERERNLQREKDTLTAAGVDDSESEKERQDRRRAEERMGARHRESRWAKGVKDSGRAKWDEDARGGMTEMARRGEDLRRRIEGRTVAGDDDGMVSSESQSDESEEEEDIEDGDTRNSRQFQDRLRRLDEDGNELDSNDKGSRLASMDFMKKAETLRKTRNDADVEHLRRDFAGEETPSEEEGQEGQGRKSYGPMKSQTSSTKGRQSDRKAEKNEFEERPDSDNEDEEDQDGTKDEDVDIVVDNSSVQVKANAVVKPSLGDKPRRKPYENQEVPIQEASENPWLMGTKKDLNVSRRRTQNPNAGAIISNNQAVNAMLPPAEKIRPRSALKGARQAEASRQNVQPSKKASTPAIPNTDNPNSENESDDAANLPFVLRNQDLVRKAFAGDEVVANFEQEKRATIQDEDEKVIDSTLPGWGSWTGAGIGKKAERRNKGKVLTKIPGIVAEKRQDAKLDRVIINEKRVKKNSKYLASSLPHPFETREQYERSLRLPVGPEWTTKETFQGMTKPRILMKPGIIAPMSKPML</sequence>
<keyword evidence="6" id="KW-1185">Reference proteome</keyword>
<dbReference type="Proteomes" id="UP000593566">
    <property type="component" value="Unassembled WGS sequence"/>
</dbReference>
<evidence type="ECO:0000256" key="2">
    <source>
        <dbReference type="ARBA" id="ARBA00022553"/>
    </source>
</evidence>
<proteinExistence type="predicted"/>
<feature type="region of interest" description="Disordered" evidence="4">
    <location>
        <begin position="809"/>
        <end position="849"/>
    </location>
</feature>
<evidence type="ECO:0000313" key="6">
    <source>
        <dbReference type="Proteomes" id="UP000593566"/>
    </source>
</evidence>
<dbReference type="PANTHER" id="PTHR14150">
    <property type="entry name" value="U3 SMALL NUCLEOLAR RNA-ASSOCIATED PROTEIN 14"/>
    <property type="match status" value="1"/>
</dbReference>
<dbReference type="InterPro" id="IPR006709">
    <property type="entry name" value="SSU_processome_Utp14"/>
</dbReference>
<feature type="compositionally biased region" description="Basic and acidic residues" evidence="4">
    <location>
        <begin position="741"/>
        <end position="751"/>
    </location>
</feature>
<comment type="caution">
    <text evidence="5">The sequence shown here is derived from an EMBL/GenBank/DDBJ whole genome shotgun (WGS) entry which is preliminary data.</text>
</comment>
<organism evidence="5 6">
    <name type="scientific">Letharia lupina</name>
    <dbReference type="NCBI Taxonomy" id="560253"/>
    <lineage>
        <taxon>Eukaryota</taxon>
        <taxon>Fungi</taxon>
        <taxon>Dikarya</taxon>
        <taxon>Ascomycota</taxon>
        <taxon>Pezizomycotina</taxon>
        <taxon>Lecanoromycetes</taxon>
        <taxon>OSLEUM clade</taxon>
        <taxon>Lecanoromycetidae</taxon>
        <taxon>Lecanorales</taxon>
        <taxon>Lecanorineae</taxon>
        <taxon>Parmeliaceae</taxon>
        <taxon>Letharia</taxon>
    </lineage>
</organism>
<feature type="compositionally biased region" description="Polar residues" evidence="4">
    <location>
        <begin position="254"/>
        <end position="271"/>
    </location>
</feature>
<feature type="compositionally biased region" description="Basic and acidic residues" evidence="4">
    <location>
        <begin position="48"/>
        <end position="61"/>
    </location>
</feature>
<dbReference type="GO" id="GO:0032040">
    <property type="term" value="C:small-subunit processome"/>
    <property type="evidence" value="ECO:0007669"/>
    <property type="project" value="InterPro"/>
</dbReference>
<dbReference type="AlphaFoldDB" id="A0A8H6FAK2"/>
<evidence type="ECO:0000313" key="5">
    <source>
        <dbReference type="EMBL" id="KAF6221392.1"/>
    </source>
</evidence>
<feature type="compositionally biased region" description="Polar residues" evidence="4">
    <location>
        <begin position="207"/>
        <end position="230"/>
    </location>
</feature>
<feature type="compositionally biased region" description="Basic and acidic residues" evidence="4">
    <location>
        <begin position="631"/>
        <end position="655"/>
    </location>
</feature>
<dbReference type="GO" id="GO:0006364">
    <property type="term" value="P:rRNA processing"/>
    <property type="evidence" value="ECO:0007669"/>
    <property type="project" value="InterPro"/>
</dbReference>
<feature type="compositionally biased region" description="Basic and acidic residues" evidence="4">
    <location>
        <begin position="687"/>
        <end position="704"/>
    </location>
</feature>
<accession>A0A8H6FAK2</accession>
<name>A0A8H6FAK2_9LECA</name>
<comment type="subcellular location">
    <subcellularLocation>
        <location evidence="1">Nucleus</location>
        <location evidence="1">Nucleolus</location>
    </subcellularLocation>
</comment>
<feature type="compositionally biased region" description="Basic and acidic residues" evidence="4">
    <location>
        <begin position="484"/>
        <end position="496"/>
    </location>
</feature>
<protein>
    <recommendedName>
        <fullName evidence="7">U3 small nucleolar RNA-associated protein 14</fullName>
    </recommendedName>
</protein>
<dbReference type="Pfam" id="PF04615">
    <property type="entry name" value="Utp14"/>
    <property type="match status" value="1"/>
</dbReference>